<dbReference type="InterPro" id="IPR036047">
    <property type="entry name" value="F-box-like_dom_sf"/>
</dbReference>
<dbReference type="PROSITE" id="PS50181">
    <property type="entry name" value="FBOX"/>
    <property type="match status" value="1"/>
</dbReference>
<organism evidence="3 4">
    <name type="scientific">Agrocybe pediades</name>
    <dbReference type="NCBI Taxonomy" id="84607"/>
    <lineage>
        <taxon>Eukaryota</taxon>
        <taxon>Fungi</taxon>
        <taxon>Dikarya</taxon>
        <taxon>Basidiomycota</taxon>
        <taxon>Agaricomycotina</taxon>
        <taxon>Agaricomycetes</taxon>
        <taxon>Agaricomycetidae</taxon>
        <taxon>Agaricales</taxon>
        <taxon>Agaricineae</taxon>
        <taxon>Strophariaceae</taxon>
        <taxon>Agrocybe</taxon>
    </lineage>
</organism>
<keyword evidence="4" id="KW-1185">Reference proteome</keyword>
<feature type="domain" description="F-box" evidence="2">
    <location>
        <begin position="64"/>
        <end position="115"/>
    </location>
</feature>
<dbReference type="InterPro" id="IPR001810">
    <property type="entry name" value="F-box_dom"/>
</dbReference>
<protein>
    <recommendedName>
        <fullName evidence="2">F-box domain-containing protein</fullName>
    </recommendedName>
</protein>
<dbReference type="EMBL" id="JAACJL010000044">
    <property type="protein sequence ID" value="KAF4614864.1"/>
    <property type="molecule type" value="Genomic_DNA"/>
</dbReference>
<name>A0A8H4VP12_9AGAR</name>
<proteinExistence type="predicted"/>
<dbReference type="SUPFAM" id="SSF81383">
    <property type="entry name" value="F-box domain"/>
    <property type="match status" value="1"/>
</dbReference>
<evidence type="ECO:0000259" key="2">
    <source>
        <dbReference type="PROSITE" id="PS50181"/>
    </source>
</evidence>
<accession>A0A8H4VP12</accession>
<reference evidence="3 4" key="1">
    <citation type="submission" date="2019-12" db="EMBL/GenBank/DDBJ databases">
        <authorList>
            <person name="Floudas D."/>
            <person name="Bentzer J."/>
            <person name="Ahren D."/>
            <person name="Johansson T."/>
            <person name="Persson P."/>
            <person name="Tunlid A."/>
        </authorList>
    </citation>
    <scope>NUCLEOTIDE SEQUENCE [LARGE SCALE GENOMIC DNA]</scope>
    <source>
        <strain evidence="3 4">CBS 102.39</strain>
    </source>
</reference>
<evidence type="ECO:0000313" key="3">
    <source>
        <dbReference type="EMBL" id="KAF4614864.1"/>
    </source>
</evidence>
<feature type="region of interest" description="Disordered" evidence="1">
    <location>
        <begin position="1"/>
        <end position="56"/>
    </location>
</feature>
<gene>
    <name evidence="3" type="ORF">D9613_003362</name>
</gene>
<comment type="caution">
    <text evidence="3">The sequence shown here is derived from an EMBL/GenBank/DDBJ whole genome shotgun (WGS) entry which is preliminary data.</text>
</comment>
<evidence type="ECO:0000313" key="4">
    <source>
        <dbReference type="Proteomes" id="UP000521872"/>
    </source>
</evidence>
<feature type="compositionally biased region" description="Acidic residues" evidence="1">
    <location>
        <begin position="18"/>
        <end position="27"/>
    </location>
</feature>
<evidence type="ECO:0000256" key="1">
    <source>
        <dbReference type="SAM" id="MobiDB-lite"/>
    </source>
</evidence>
<dbReference type="AlphaFoldDB" id="A0A8H4VP12"/>
<sequence length="709" mass="81148">MLEEDLQMEDFPAYYNLDDSDGEEDEQGTCSTPKKQCGSKRKNPANKAANPSPTKKLRGMRGRLKDILEMPMDILVEIFGHLDPLALIHLTWTTKGFRILLLSKNADSSAIWKASIANVPGLPPCPEDLSEPKYAYLAFVNICHRCHKWGRNSNSIRIFWYARVRLCHSPCAEEEFSICFPPNEWAGIPTLEPLIPIAEFAARRYFSKRFHTATYNRWDEEYQKAENKKAWVDNKVEVQKRLSAHAGACKTWLYEAEREARNAREREAEARKPIVRDMLNNLGWSEEISMLEQRKDSYGLHPLSHPAVRKACRKKITGLVLSRLERTLVEHMEKIKERRLRNVRARLLRQRLPLLAEVYKTYVADLPANFIYPALADIFFHPDVQGIMNLPSEMAVTSRDFDYLRCLFSTIVSHVLQYLQTKLISMIPNSFCFPYDESGTTSREVLSLAVTTFVCHAHGCPYNAGLRYPQMLLHRCANQGEYHQIATTTIPGQAKSDDSYDLETISQVCDSTPWNATRCIKFDEDAYKVLTEALTMCARDPKTTTTEDMDSEMPIFECLTCHSRHDGRLVMPWYYLANHRKEFHGASLSDSQESEGFEFCLLDDADAANAKARLLEQQQRGLSASDFDDRMICMHCKQVGNAVDLEDHVESCHDISPITEYDIVPCIGYNNTSEKMSSIRLWPPRRDPPGPSVHKWWQLLLVGQGDGDA</sequence>
<dbReference type="Proteomes" id="UP000521872">
    <property type="component" value="Unassembled WGS sequence"/>
</dbReference>